<dbReference type="Pfam" id="PF01351">
    <property type="entry name" value="RNase_HII"/>
    <property type="match status" value="1"/>
</dbReference>
<feature type="domain" description="RNase H type-2" evidence="17">
    <location>
        <begin position="73"/>
        <end position="256"/>
    </location>
</feature>
<evidence type="ECO:0000256" key="12">
    <source>
        <dbReference type="ARBA" id="ARBA00022801"/>
    </source>
</evidence>
<proteinExistence type="inferred from homology"/>
<name>A0A917JD42_9ENTE</name>
<evidence type="ECO:0000256" key="9">
    <source>
        <dbReference type="ARBA" id="ARBA00022722"/>
    </source>
</evidence>
<keyword evidence="9 14" id="KW-0540">Nuclease</keyword>
<keyword evidence="10 14" id="KW-0479">Metal-binding</keyword>
<evidence type="ECO:0000256" key="14">
    <source>
        <dbReference type="HAMAP-Rule" id="MF_00052"/>
    </source>
</evidence>
<evidence type="ECO:0000256" key="7">
    <source>
        <dbReference type="ARBA" id="ARBA00019179"/>
    </source>
</evidence>
<dbReference type="PANTHER" id="PTHR10954">
    <property type="entry name" value="RIBONUCLEASE H2 SUBUNIT A"/>
    <property type="match status" value="1"/>
</dbReference>
<evidence type="ECO:0000256" key="3">
    <source>
        <dbReference type="ARBA" id="ARBA00004065"/>
    </source>
</evidence>
<dbReference type="InterPro" id="IPR012337">
    <property type="entry name" value="RNaseH-like_sf"/>
</dbReference>
<evidence type="ECO:0000256" key="16">
    <source>
        <dbReference type="RuleBase" id="RU003515"/>
    </source>
</evidence>
<evidence type="ECO:0000256" key="11">
    <source>
        <dbReference type="ARBA" id="ARBA00022759"/>
    </source>
</evidence>
<dbReference type="RefSeq" id="WP_188366386.1">
    <property type="nucleotide sequence ID" value="NZ_BMDT01000001.1"/>
</dbReference>
<feature type="binding site" evidence="14 15">
    <location>
        <position position="80"/>
    </location>
    <ligand>
        <name>a divalent metal cation</name>
        <dbReference type="ChEBI" id="CHEBI:60240"/>
    </ligand>
</feature>
<comment type="cofactor">
    <cofactor evidence="2">
        <name>Mg(2+)</name>
        <dbReference type="ChEBI" id="CHEBI:18420"/>
    </cofactor>
</comment>
<dbReference type="NCBIfam" id="NF000594">
    <property type="entry name" value="PRK00015.1-1"/>
    <property type="match status" value="1"/>
</dbReference>
<evidence type="ECO:0000256" key="1">
    <source>
        <dbReference type="ARBA" id="ARBA00000077"/>
    </source>
</evidence>
<dbReference type="Proteomes" id="UP000622610">
    <property type="component" value="Unassembled WGS sequence"/>
</dbReference>
<comment type="subcellular location">
    <subcellularLocation>
        <location evidence="4 14">Cytoplasm</location>
    </subcellularLocation>
</comment>
<dbReference type="AlphaFoldDB" id="A0A917JD42"/>
<dbReference type="EC" id="3.1.26.4" evidence="6 14"/>
<sequence>MDKPESIAQIKVRLAEILDEKHPYVKSLRQDTRQGVQKLLQQFDKKIAKAQQLVNKYQEMHSFEEVALNNGYRLIAGIDEVGRGPLAGPVVAAAVILAPDTVILGLNDSKQLSAQNRENLVKEIEEKALAIGIGVIEPAEIDRINIYQASKQAMIVAVEKLSVTPDYLLIDAMNLTLAIPQEKIIKGDARSVSIAAASIIAKVYRDDLMAEYDQKYPGYGFTNNAGYGTKEHLNALEKQGITPIHRRSFSPVANYV</sequence>
<comment type="catalytic activity">
    <reaction evidence="1 14 15 16">
        <text>Endonucleolytic cleavage to 5'-phosphomonoester.</text>
        <dbReference type="EC" id="3.1.26.4"/>
    </reaction>
</comment>
<comment type="caution">
    <text evidence="18">The sequence shown here is derived from an EMBL/GenBank/DDBJ whole genome shotgun (WGS) entry which is preliminary data.</text>
</comment>
<gene>
    <name evidence="14 18" type="primary">rnhB</name>
    <name evidence="18" type="ORF">GCM10011482_01850</name>
</gene>
<keyword evidence="13 14" id="KW-0464">Manganese</keyword>
<dbReference type="GO" id="GO:0005737">
    <property type="term" value="C:cytoplasm"/>
    <property type="evidence" value="ECO:0007669"/>
    <property type="project" value="UniProtKB-SubCell"/>
</dbReference>
<dbReference type="NCBIfam" id="NF000595">
    <property type="entry name" value="PRK00015.1-3"/>
    <property type="match status" value="1"/>
</dbReference>
<dbReference type="InterPro" id="IPR036397">
    <property type="entry name" value="RNaseH_sf"/>
</dbReference>
<reference evidence="18" key="2">
    <citation type="submission" date="2020-09" db="EMBL/GenBank/DDBJ databases">
        <authorList>
            <person name="Sun Q."/>
            <person name="Sedlacek I."/>
        </authorList>
    </citation>
    <scope>NUCLEOTIDE SEQUENCE</scope>
    <source>
        <strain evidence="18">CCM 8433</strain>
    </source>
</reference>
<feature type="binding site" evidence="14 15">
    <location>
        <position position="171"/>
    </location>
    <ligand>
        <name>a divalent metal cation</name>
        <dbReference type="ChEBI" id="CHEBI:60240"/>
    </ligand>
</feature>
<evidence type="ECO:0000313" key="18">
    <source>
        <dbReference type="EMBL" id="GGI64531.1"/>
    </source>
</evidence>
<dbReference type="GO" id="GO:0004523">
    <property type="term" value="F:RNA-DNA hybrid ribonuclease activity"/>
    <property type="evidence" value="ECO:0007669"/>
    <property type="project" value="UniProtKB-UniRule"/>
</dbReference>
<dbReference type="FunFam" id="3.30.420.10:FF:000006">
    <property type="entry name" value="Ribonuclease HII"/>
    <property type="match status" value="1"/>
</dbReference>
<dbReference type="GO" id="GO:0030145">
    <property type="term" value="F:manganese ion binding"/>
    <property type="evidence" value="ECO:0007669"/>
    <property type="project" value="UniProtKB-UniRule"/>
</dbReference>
<dbReference type="GO" id="GO:0003723">
    <property type="term" value="F:RNA binding"/>
    <property type="evidence" value="ECO:0007669"/>
    <property type="project" value="UniProtKB-UniRule"/>
</dbReference>
<keyword evidence="12 14" id="KW-0378">Hydrolase</keyword>
<dbReference type="GO" id="GO:0032299">
    <property type="term" value="C:ribonuclease H2 complex"/>
    <property type="evidence" value="ECO:0007669"/>
    <property type="project" value="TreeGrafter"/>
</dbReference>
<keyword evidence="11 14" id="KW-0255">Endonuclease</keyword>
<keyword evidence="8 14" id="KW-0963">Cytoplasm</keyword>
<evidence type="ECO:0000256" key="5">
    <source>
        <dbReference type="ARBA" id="ARBA00007383"/>
    </source>
</evidence>
<protein>
    <recommendedName>
        <fullName evidence="7 14">Ribonuclease HII</fullName>
        <shortName evidence="14">RNase HII</shortName>
        <ecNumber evidence="6 14">3.1.26.4</ecNumber>
    </recommendedName>
</protein>
<evidence type="ECO:0000256" key="2">
    <source>
        <dbReference type="ARBA" id="ARBA00001946"/>
    </source>
</evidence>
<comment type="cofactor">
    <cofactor evidence="14 15">
        <name>Mn(2+)</name>
        <dbReference type="ChEBI" id="CHEBI:29035"/>
    </cofactor>
    <cofactor evidence="14 15">
        <name>Mg(2+)</name>
        <dbReference type="ChEBI" id="CHEBI:18420"/>
    </cofactor>
    <text evidence="14 15">Manganese or magnesium. Binds 1 divalent metal ion per monomer in the absence of substrate. May bind a second metal ion after substrate binding.</text>
</comment>
<dbReference type="GO" id="GO:0043137">
    <property type="term" value="P:DNA replication, removal of RNA primer"/>
    <property type="evidence" value="ECO:0007669"/>
    <property type="project" value="TreeGrafter"/>
</dbReference>
<evidence type="ECO:0000256" key="8">
    <source>
        <dbReference type="ARBA" id="ARBA00022490"/>
    </source>
</evidence>
<feature type="binding site" evidence="14 15">
    <location>
        <position position="79"/>
    </location>
    <ligand>
        <name>a divalent metal cation</name>
        <dbReference type="ChEBI" id="CHEBI:60240"/>
    </ligand>
</feature>
<evidence type="ECO:0000256" key="4">
    <source>
        <dbReference type="ARBA" id="ARBA00004496"/>
    </source>
</evidence>
<dbReference type="InterPro" id="IPR024567">
    <property type="entry name" value="RNase_HII/HIII_dom"/>
</dbReference>
<evidence type="ECO:0000256" key="13">
    <source>
        <dbReference type="ARBA" id="ARBA00023211"/>
    </source>
</evidence>
<evidence type="ECO:0000256" key="6">
    <source>
        <dbReference type="ARBA" id="ARBA00012180"/>
    </source>
</evidence>
<evidence type="ECO:0000256" key="15">
    <source>
        <dbReference type="PROSITE-ProRule" id="PRU01319"/>
    </source>
</evidence>
<dbReference type="InterPro" id="IPR022898">
    <property type="entry name" value="RNase_HII"/>
</dbReference>
<accession>A0A917JD42</accession>
<dbReference type="PROSITE" id="PS51975">
    <property type="entry name" value="RNASE_H_2"/>
    <property type="match status" value="1"/>
</dbReference>
<dbReference type="InterPro" id="IPR001352">
    <property type="entry name" value="RNase_HII/HIII"/>
</dbReference>
<evidence type="ECO:0000256" key="10">
    <source>
        <dbReference type="ARBA" id="ARBA00022723"/>
    </source>
</evidence>
<dbReference type="EMBL" id="BMDT01000001">
    <property type="protein sequence ID" value="GGI64531.1"/>
    <property type="molecule type" value="Genomic_DNA"/>
</dbReference>
<evidence type="ECO:0000313" key="19">
    <source>
        <dbReference type="Proteomes" id="UP000622610"/>
    </source>
</evidence>
<comment type="function">
    <text evidence="3 14 16">Endonuclease that specifically degrades the RNA of RNA-DNA hybrids.</text>
</comment>
<comment type="similarity">
    <text evidence="5 14 16">Belongs to the RNase HII family.</text>
</comment>
<dbReference type="SUPFAM" id="SSF53098">
    <property type="entry name" value="Ribonuclease H-like"/>
    <property type="match status" value="1"/>
</dbReference>
<organism evidence="18 19">
    <name type="scientific">Enterococcus alcedinis</name>
    <dbReference type="NCBI Taxonomy" id="1274384"/>
    <lineage>
        <taxon>Bacteria</taxon>
        <taxon>Bacillati</taxon>
        <taxon>Bacillota</taxon>
        <taxon>Bacilli</taxon>
        <taxon>Lactobacillales</taxon>
        <taxon>Enterococcaceae</taxon>
        <taxon>Enterococcus</taxon>
    </lineage>
</organism>
<keyword evidence="19" id="KW-1185">Reference proteome</keyword>
<dbReference type="PANTHER" id="PTHR10954:SF18">
    <property type="entry name" value="RIBONUCLEASE HII"/>
    <property type="match status" value="1"/>
</dbReference>
<dbReference type="CDD" id="cd07182">
    <property type="entry name" value="RNase_HII_bacteria_HII_like"/>
    <property type="match status" value="1"/>
</dbReference>
<dbReference type="GO" id="GO:0006298">
    <property type="term" value="P:mismatch repair"/>
    <property type="evidence" value="ECO:0007669"/>
    <property type="project" value="TreeGrafter"/>
</dbReference>
<evidence type="ECO:0000259" key="17">
    <source>
        <dbReference type="PROSITE" id="PS51975"/>
    </source>
</evidence>
<reference evidence="18" key="1">
    <citation type="journal article" date="2014" name="Int. J. Syst. Evol. Microbiol.">
        <title>Complete genome sequence of Corynebacterium casei LMG S-19264T (=DSM 44701T), isolated from a smear-ripened cheese.</title>
        <authorList>
            <consortium name="US DOE Joint Genome Institute (JGI-PGF)"/>
            <person name="Walter F."/>
            <person name="Albersmeier A."/>
            <person name="Kalinowski J."/>
            <person name="Ruckert C."/>
        </authorList>
    </citation>
    <scope>NUCLEOTIDE SEQUENCE</scope>
    <source>
        <strain evidence="18">CCM 8433</strain>
    </source>
</reference>
<dbReference type="Gene3D" id="3.30.420.10">
    <property type="entry name" value="Ribonuclease H-like superfamily/Ribonuclease H"/>
    <property type="match status" value="1"/>
</dbReference>
<dbReference type="HAMAP" id="MF_00052_B">
    <property type="entry name" value="RNase_HII_B"/>
    <property type="match status" value="1"/>
</dbReference>